<dbReference type="Proteomes" id="UP000031668">
    <property type="component" value="Unassembled WGS sequence"/>
</dbReference>
<accession>A0A0C2JYV9</accession>
<proteinExistence type="predicted"/>
<keyword evidence="2" id="KW-1185">Reference proteome</keyword>
<comment type="caution">
    <text evidence="1">The sequence shown here is derived from an EMBL/GenBank/DDBJ whole genome shotgun (WGS) entry which is preliminary data.</text>
</comment>
<evidence type="ECO:0000313" key="1">
    <source>
        <dbReference type="EMBL" id="KII74773.1"/>
    </source>
</evidence>
<name>A0A0C2JYV9_THEKT</name>
<dbReference type="EMBL" id="JWZT01000271">
    <property type="protein sequence ID" value="KII74773.1"/>
    <property type="molecule type" value="Genomic_DNA"/>
</dbReference>
<evidence type="ECO:0000313" key="2">
    <source>
        <dbReference type="Proteomes" id="UP000031668"/>
    </source>
</evidence>
<protein>
    <submittedName>
        <fullName evidence="1">Uncharacterized protein</fullName>
    </submittedName>
</protein>
<sequence length="100" mass="11521">MTDIEEFNLIDRRIIIKMLDYDEKEIACSVLCLTSDAGAVESKRSKISRNRYNVKCASMGRVFDYGRITLCVYNSIGMRACLRIQETLRMLYSFVVTDCS</sequence>
<dbReference type="AlphaFoldDB" id="A0A0C2JYV9"/>
<reference evidence="1 2" key="1">
    <citation type="journal article" date="2014" name="Genome Biol. Evol.">
        <title>The genome of the myxosporean Thelohanellus kitauei shows adaptations to nutrient acquisition within its fish host.</title>
        <authorList>
            <person name="Yang Y."/>
            <person name="Xiong J."/>
            <person name="Zhou Z."/>
            <person name="Huo F."/>
            <person name="Miao W."/>
            <person name="Ran C."/>
            <person name="Liu Y."/>
            <person name="Zhang J."/>
            <person name="Feng J."/>
            <person name="Wang M."/>
            <person name="Wang M."/>
            <person name="Wang L."/>
            <person name="Yao B."/>
        </authorList>
    </citation>
    <scope>NUCLEOTIDE SEQUENCE [LARGE SCALE GENOMIC DNA]</scope>
    <source>
        <strain evidence="1">Wuqing</strain>
    </source>
</reference>
<organism evidence="1 2">
    <name type="scientific">Thelohanellus kitauei</name>
    <name type="common">Myxosporean</name>
    <dbReference type="NCBI Taxonomy" id="669202"/>
    <lineage>
        <taxon>Eukaryota</taxon>
        <taxon>Metazoa</taxon>
        <taxon>Cnidaria</taxon>
        <taxon>Myxozoa</taxon>
        <taxon>Myxosporea</taxon>
        <taxon>Bivalvulida</taxon>
        <taxon>Platysporina</taxon>
        <taxon>Myxobolidae</taxon>
        <taxon>Thelohanellus</taxon>
    </lineage>
</organism>
<gene>
    <name evidence="1" type="ORF">RF11_08397</name>
</gene>